<evidence type="ECO:0000256" key="4">
    <source>
        <dbReference type="ARBA" id="ARBA00022741"/>
    </source>
</evidence>
<dbReference type="SUPFAM" id="SSF52540">
    <property type="entry name" value="P-loop containing nucleoside triphosphate hydrolases"/>
    <property type="match status" value="1"/>
</dbReference>
<evidence type="ECO:0000256" key="1">
    <source>
        <dbReference type="ARBA" id="ARBA00004202"/>
    </source>
</evidence>
<comment type="subcellular location">
    <subcellularLocation>
        <location evidence="1">Cell membrane</location>
        <topology evidence="1">Peripheral membrane protein</topology>
    </subcellularLocation>
</comment>
<dbReference type="PROSITE" id="PS50893">
    <property type="entry name" value="ABC_TRANSPORTER_2"/>
    <property type="match status" value="1"/>
</dbReference>
<evidence type="ECO:0000313" key="8">
    <source>
        <dbReference type="EMBL" id="XDS45123.1"/>
    </source>
</evidence>
<keyword evidence="5 8" id="KW-0067">ATP-binding</keyword>
<organism evidence="8">
    <name type="scientific">Bifidobacterium aquikefiricola</name>
    <dbReference type="NCBI Taxonomy" id="3059038"/>
    <lineage>
        <taxon>Bacteria</taxon>
        <taxon>Bacillati</taxon>
        <taxon>Actinomycetota</taxon>
        <taxon>Actinomycetes</taxon>
        <taxon>Bifidobacteriales</taxon>
        <taxon>Bifidobacteriaceae</taxon>
        <taxon>Bifidobacterium</taxon>
    </lineage>
</organism>
<evidence type="ECO:0000256" key="3">
    <source>
        <dbReference type="ARBA" id="ARBA00022448"/>
    </source>
</evidence>
<dbReference type="GO" id="GO:0046677">
    <property type="term" value="P:response to antibiotic"/>
    <property type="evidence" value="ECO:0007669"/>
    <property type="project" value="UniProtKB-KW"/>
</dbReference>
<dbReference type="GO" id="GO:0005886">
    <property type="term" value="C:plasma membrane"/>
    <property type="evidence" value="ECO:0007669"/>
    <property type="project" value="UniProtKB-SubCell"/>
</dbReference>
<dbReference type="CDD" id="cd03230">
    <property type="entry name" value="ABC_DR_subfamily_A"/>
    <property type="match status" value="1"/>
</dbReference>
<evidence type="ECO:0000256" key="2">
    <source>
        <dbReference type="ARBA" id="ARBA00005417"/>
    </source>
</evidence>
<dbReference type="PANTHER" id="PTHR42711:SF5">
    <property type="entry name" value="ABC TRANSPORTER ATP-BINDING PROTEIN NATA"/>
    <property type="match status" value="1"/>
</dbReference>
<keyword evidence="3" id="KW-0813">Transport</keyword>
<name>A0AB39U805_9BIFI</name>
<dbReference type="KEGG" id="baqk:QN215_03085"/>
<feature type="domain" description="ABC transporter" evidence="7">
    <location>
        <begin position="2"/>
        <end position="158"/>
    </location>
</feature>
<keyword evidence="6" id="KW-0046">Antibiotic resistance</keyword>
<accession>A0AB39U805</accession>
<sequence>MIEVHDLVKRYRYRGKVKTAVLDLSFSLNDGRSLGVLGPNGAGKSTTMRILATLMKPDSGGQRRRVDIAMGLVNNPSAAFLDEPSAGLDPDAREDLCNLLLSVRKQFGTSIVITTHYIEEAERVADNIMVMDKGSIVSEGSPQQLSNQYAQDTITLAIKNARKDDLSSIFSAMSAIDESLLLNEDDSICNVQIKALHSPKVLPDILREMNRIGAEITSIDVRQGSLNDAFLRLTGNEATP</sequence>
<gene>
    <name evidence="8" type="ORF">QN215_03085</name>
</gene>
<dbReference type="Pfam" id="PF00005">
    <property type="entry name" value="ABC_tran"/>
    <property type="match status" value="1"/>
</dbReference>
<dbReference type="InterPro" id="IPR027417">
    <property type="entry name" value="P-loop_NTPase"/>
</dbReference>
<dbReference type="InterPro" id="IPR003439">
    <property type="entry name" value="ABC_transporter-like_ATP-bd"/>
</dbReference>
<comment type="similarity">
    <text evidence="2">Belongs to the ABC transporter superfamily.</text>
</comment>
<dbReference type="EMBL" id="CP129674">
    <property type="protein sequence ID" value="XDS45123.1"/>
    <property type="molecule type" value="Genomic_DNA"/>
</dbReference>
<proteinExistence type="inferred from homology"/>
<dbReference type="InterPro" id="IPR050763">
    <property type="entry name" value="ABC_transporter_ATP-binding"/>
</dbReference>
<dbReference type="AlphaFoldDB" id="A0AB39U805"/>
<dbReference type="PANTHER" id="PTHR42711">
    <property type="entry name" value="ABC TRANSPORTER ATP-BINDING PROTEIN"/>
    <property type="match status" value="1"/>
</dbReference>
<dbReference type="Gene3D" id="3.40.50.300">
    <property type="entry name" value="P-loop containing nucleotide triphosphate hydrolases"/>
    <property type="match status" value="2"/>
</dbReference>
<keyword evidence="4" id="KW-0547">Nucleotide-binding</keyword>
<dbReference type="RefSeq" id="WP_369344660.1">
    <property type="nucleotide sequence ID" value="NZ_CP129674.1"/>
</dbReference>
<dbReference type="GO" id="GO:0016887">
    <property type="term" value="F:ATP hydrolysis activity"/>
    <property type="evidence" value="ECO:0007669"/>
    <property type="project" value="InterPro"/>
</dbReference>
<dbReference type="SMART" id="SM00382">
    <property type="entry name" value="AAA"/>
    <property type="match status" value="1"/>
</dbReference>
<evidence type="ECO:0000256" key="5">
    <source>
        <dbReference type="ARBA" id="ARBA00022840"/>
    </source>
</evidence>
<dbReference type="InterPro" id="IPR003593">
    <property type="entry name" value="AAA+_ATPase"/>
</dbReference>
<evidence type="ECO:0000259" key="7">
    <source>
        <dbReference type="PROSITE" id="PS50893"/>
    </source>
</evidence>
<evidence type="ECO:0000256" key="6">
    <source>
        <dbReference type="ARBA" id="ARBA00023251"/>
    </source>
</evidence>
<dbReference type="GO" id="GO:0005524">
    <property type="term" value="F:ATP binding"/>
    <property type="evidence" value="ECO:0007669"/>
    <property type="project" value="UniProtKB-KW"/>
</dbReference>
<reference evidence="8" key="1">
    <citation type="submission" date="2023-07" db="EMBL/GenBank/DDBJ databases">
        <title>Bifidobacterium aquikefiriaerophilum sp. nov. and Bifidobacterium eccum sp. nov., isolated from water kefir.</title>
        <authorList>
            <person name="Breselge S."/>
            <person name="Bellassi P."/>
            <person name="Barcenilla C."/>
            <person name="Alvarez-Ordonez A."/>
            <person name="Morelli L."/>
            <person name="Cotter P.D."/>
        </authorList>
    </citation>
    <scope>NUCLEOTIDE SEQUENCE</scope>
    <source>
        <strain evidence="8">WK041_4_12</strain>
    </source>
</reference>
<protein>
    <submittedName>
        <fullName evidence="8">ABC transporter ATP-binding protein</fullName>
    </submittedName>
</protein>